<dbReference type="HOGENOM" id="CLU_085966_1_1_14"/>
<dbReference type="InParanoid" id="A0A061AAV5"/>
<dbReference type="GO" id="GO:0030145">
    <property type="term" value="F:manganese ion binding"/>
    <property type="evidence" value="ECO:0007669"/>
    <property type="project" value="InterPro"/>
</dbReference>
<evidence type="ECO:0000256" key="2">
    <source>
        <dbReference type="ARBA" id="ARBA00013064"/>
    </source>
</evidence>
<proteinExistence type="inferred from homology"/>
<organism evidence="6 7">
    <name type="scientific">Acholeplasma oculi</name>
    <dbReference type="NCBI Taxonomy" id="35623"/>
    <lineage>
        <taxon>Bacteria</taxon>
        <taxon>Bacillati</taxon>
        <taxon>Mycoplasmatota</taxon>
        <taxon>Mollicutes</taxon>
        <taxon>Acholeplasmatales</taxon>
        <taxon>Acholeplasmataceae</taxon>
        <taxon>Acholeplasma</taxon>
    </lineage>
</organism>
<dbReference type="KEGG" id="aoc:Aocu_04560"/>
<dbReference type="Gene3D" id="3.20.20.140">
    <property type="entry name" value="Metal-dependent hydrolases"/>
    <property type="match status" value="1"/>
</dbReference>
<evidence type="ECO:0000313" key="7">
    <source>
        <dbReference type="Proteomes" id="UP000032434"/>
    </source>
</evidence>
<gene>
    <name evidence="6" type="ORF">Aocu_04560</name>
</gene>
<accession>A0A061AAV5</accession>
<keyword evidence="7" id="KW-1185">Reference proteome</keyword>
<dbReference type="EC" id="3.1.3.48" evidence="2"/>
<keyword evidence="3" id="KW-0378">Hydrolase</keyword>
<dbReference type="PIRSF" id="PIRSF016557">
    <property type="entry name" value="Caps_synth_CpsB"/>
    <property type="match status" value="1"/>
</dbReference>
<dbReference type="OrthoDB" id="9788539at2"/>
<dbReference type="GO" id="GO:0004725">
    <property type="term" value="F:protein tyrosine phosphatase activity"/>
    <property type="evidence" value="ECO:0007669"/>
    <property type="project" value="UniProtKB-EC"/>
</dbReference>
<evidence type="ECO:0000256" key="3">
    <source>
        <dbReference type="ARBA" id="ARBA00022801"/>
    </source>
</evidence>
<dbReference type="FunCoup" id="A0A061AAV5">
    <property type="interactions" value="45"/>
</dbReference>
<dbReference type="STRING" id="35623.Aocu_04560"/>
<dbReference type="AlphaFoldDB" id="A0A061AAV5"/>
<dbReference type="PANTHER" id="PTHR39181">
    <property type="entry name" value="TYROSINE-PROTEIN PHOSPHATASE YWQE"/>
    <property type="match status" value="1"/>
</dbReference>
<evidence type="ECO:0000313" key="6">
    <source>
        <dbReference type="EMBL" id="CDR30529.1"/>
    </source>
</evidence>
<dbReference type="Pfam" id="PF19567">
    <property type="entry name" value="CpsB_CapC"/>
    <property type="match status" value="1"/>
</dbReference>
<dbReference type="SUPFAM" id="SSF89550">
    <property type="entry name" value="PHP domain-like"/>
    <property type="match status" value="1"/>
</dbReference>
<comment type="similarity">
    <text evidence="1">Belongs to the metallo-dependent hydrolases superfamily. CpsB/CapC family.</text>
</comment>
<reference evidence="7" key="1">
    <citation type="submission" date="2014-05" db="EMBL/GenBank/DDBJ databases">
        <authorList>
            <person name="Kube M."/>
        </authorList>
    </citation>
    <scope>NUCLEOTIDE SEQUENCE [LARGE SCALE GENOMIC DNA]</scope>
</reference>
<dbReference type="Proteomes" id="UP000032434">
    <property type="component" value="Chromosome 1"/>
</dbReference>
<name>A0A061AAV5_9MOLU</name>
<dbReference type="RefSeq" id="WP_045749067.1">
    <property type="nucleotide sequence ID" value="NZ_FUZK01000003.1"/>
</dbReference>
<sequence>MMDMHTHILPGVDDGAKTFEEALKMLQLQYEQGIHKVVLTPHVQNKVQRVSSKEYLERFKMFEKDVSNIMPDIKLYLGAEVLYDPFKKTNYDAYIFKGFSKKYLLIEFSTVIEDRIVDVLYDLIAKGYQPIVAHIERYPYLTDDDVLRIKEDGSFIQVNSGAVLGTDGRHYKKRAHHYLKLGLVDFIGSDCHDTKSRKPNVLKALKKAPKNFKMRELEE</sequence>
<dbReference type="PANTHER" id="PTHR39181:SF1">
    <property type="entry name" value="TYROSINE-PROTEIN PHOSPHATASE YWQE"/>
    <property type="match status" value="1"/>
</dbReference>
<dbReference type="InterPro" id="IPR016195">
    <property type="entry name" value="Pol/histidinol_Pase-like"/>
</dbReference>
<protein>
    <recommendedName>
        <fullName evidence="2">protein-tyrosine-phosphatase</fullName>
        <ecNumber evidence="2">3.1.3.48</ecNumber>
    </recommendedName>
</protein>
<evidence type="ECO:0000256" key="4">
    <source>
        <dbReference type="ARBA" id="ARBA00022912"/>
    </source>
</evidence>
<keyword evidence="4" id="KW-0904">Protein phosphatase</keyword>
<comment type="catalytic activity">
    <reaction evidence="5">
        <text>O-phospho-L-tyrosyl-[protein] + H2O = L-tyrosyl-[protein] + phosphate</text>
        <dbReference type="Rhea" id="RHEA:10684"/>
        <dbReference type="Rhea" id="RHEA-COMP:10136"/>
        <dbReference type="Rhea" id="RHEA-COMP:20101"/>
        <dbReference type="ChEBI" id="CHEBI:15377"/>
        <dbReference type="ChEBI" id="CHEBI:43474"/>
        <dbReference type="ChEBI" id="CHEBI:46858"/>
        <dbReference type="ChEBI" id="CHEBI:61978"/>
        <dbReference type="EC" id="3.1.3.48"/>
    </reaction>
</comment>
<dbReference type="PATRIC" id="fig|35623.3.peg.457"/>
<evidence type="ECO:0000256" key="1">
    <source>
        <dbReference type="ARBA" id="ARBA00005750"/>
    </source>
</evidence>
<evidence type="ECO:0000256" key="5">
    <source>
        <dbReference type="ARBA" id="ARBA00051722"/>
    </source>
</evidence>
<dbReference type="EMBL" id="LK028559">
    <property type="protein sequence ID" value="CDR30529.1"/>
    <property type="molecule type" value="Genomic_DNA"/>
</dbReference>
<dbReference type="InterPro" id="IPR016667">
    <property type="entry name" value="Caps_polysacc_synth_CpsB/CapC"/>
</dbReference>